<gene>
    <name evidence="7" type="ORF">AURDEDRAFT_125117</name>
</gene>
<organism evidence="7 8">
    <name type="scientific">Auricularia subglabra (strain TFB-10046 / SS5)</name>
    <name type="common">White-rot fungus</name>
    <name type="synonym">Auricularia delicata (strain TFB10046)</name>
    <dbReference type="NCBI Taxonomy" id="717982"/>
    <lineage>
        <taxon>Eukaryota</taxon>
        <taxon>Fungi</taxon>
        <taxon>Dikarya</taxon>
        <taxon>Basidiomycota</taxon>
        <taxon>Agaricomycotina</taxon>
        <taxon>Agaricomycetes</taxon>
        <taxon>Auriculariales</taxon>
        <taxon>Auriculariaceae</taxon>
        <taxon>Auricularia</taxon>
    </lineage>
</organism>
<evidence type="ECO:0000256" key="2">
    <source>
        <dbReference type="ARBA" id="ARBA00022737"/>
    </source>
</evidence>
<name>J0LKJ8_AURST</name>
<evidence type="ECO:0000313" key="8">
    <source>
        <dbReference type="Proteomes" id="UP000006514"/>
    </source>
</evidence>
<dbReference type="GO" id="GO:0000978">
    <property type="term" value="F:RNA polymerase II cis-regulatory region sequence-specific DNA binding"/>
    <property type="evidence" value="ECO:0007669"/>
    <property type="project" value="TreeGrafter"/>
</dbReference>
<protein>
    <recommendedName>
        <fullName evidence="6">C2H2-type domain-containing protein</fullName>
    </recommendedName>
</protein>
<dbReference type="GO" id="GO:0000981">
    <property type="term" value="F:DNA-binding transcription factor activity, RNA polymerase II-specific"/>
    <property type="evidence" value="ECO:0007669"/>
    <property type="project" value="TreeGrafter"/>
</dbReference>
<dbReference type="PANTHER" id="PTHR19818">
    <property type="entry name" value="ZINC FINGER PROTEIN ZIC AND GLI"/>
    <property type="match status" value="1"/>
</dbReference>
<dbReference type="InterPro" id="IPR013087">
    <property type="entry name" value="Znf_C2H2_type"/>
</dbReference>
<keyword evidence="4" id="KW-0862">Zinc</keyword>
<dbReference type="AlphaFoldDB" id="J0LKJ8"/>
<dbReference type="InParanoid" id="J0LKJ8"/>
<dbReference type="eggNOG" id="KOG1721">
    <property type="taxonomic scope" value="Eukaryota"/>
</dbReference>
<accession>J0LKJ8</accession>
<reference evidence="8" key="1">
    <citation type="journal article" date="2012" name="Science">
        <title>The Paleozoic origin of enzymatic lignin decomposition reconstructed from 31 fungal genomes.</title>
        <authorList>
            <person name="Floudas D."/>
            <person name="Binder M."/>
            <person name="Riley R."/>
            <person name="Barry K."/>
            <person name="Blanchette R.A."/>
            <person name="Henrissat B."/>
            <person name="Martinez A.T."/>
            <person name="Otillar R."/>
            <person name="Spatafora J.W."/>
            <person name="Yadav J.S."/>
            <person name="Aerts A."/>
            <person name="Benoit I."/>
            <person name="Boyd A."/>
            <person name="Carlson A."/>
            <person name="Copeland A."/>
            <person name="Coutinho P.M."/>
            <person name="de Vries R.P."/>
            <person name="Ferreira P."/>
            <person name="Findley K."/>
            <person name="Foster B."/>
            <person name="Gaskell J."/>
            <person name="Glotzer D."/>
            <person name="Gorecki P."/>
            <person name="Heitman J."/>
            <person name="Hesse C."/>
            <person name="Hori C."/>
            <person name="Igarashi K."/>
            <person name="Jurgens J.A."/>
            <person name="Kallen N."/>
            <person name="Kersten P."/>
            <person name="Kohler A."/>
            <person name="Kuees U."/>
            <person name="Kumar T.K.A."/>
            <person name="Kuo A."/>
            <person name="LaButti K."/>
            <person name="Larrondo L.F."/>
            <person name="Lindquist E."/>
            <person name="Ling A."/>
            <person name="Lombard V."/>
            <person name="Lucas S."/>
            <person name="Lundell T."/>
            <person name="Martin R."/>
            <person name="McLaughlin D.J."/>
            <person name="Morgenstern I."/>
            <person name="Morin E."/>
            <person name="Murat C."/>
            <person name="Nagy L.G."/>
            <person name="Nolan M."/>
            <person name="Ohm R.A."/>
            <person name="Patyshakuliyeva A."/>
            <person name="Rokas A."/>
            <person name="Ruiz-Duenas F.J."/>
            <person name="Sabat G."/>
            <person name="Salamov A."/>
            <person name="Samejima M."/>
            <person name="Schmutz J."/>
            <person name="Slot J.C."/>
            <person name="St John F."/>
            <person name="Stenlid J."/>
            <person name="Sun H."/>
            <person name="Sun S."/>
            <person name="Syed K."/>
            <person name="Tsang A."/>
            <person name="Wiebenga A."/>
            <person name="Young D."/>
            <person name="Pisabarro A."/>
            <person name="Eastwood D.C."/>
            <person name="Martin F."/>
            <person name="Cullen D."/>
            <person name="Grigoriev I.V."/>
            <person name="Hibbett D.S."/>
        </authorList>
    </citation>
    <scope>NUCLEOTIDE SEQUENCE [LARGE SCALE GENOMIC DNA]</scope>
    <source>
        <strain evidence="8">TFB10046</strain>
    </source>
</reference>
<dbReference type="PROSITE" id="PS50157">
    <property type="entry name" value="ZINC_FINGER_C2H2_2"/>
    <property type="match status" value="2"/>
</dbReference>
<evidence type="ECO:0000256" key="5">
    <source>
        <dbReference type="PROSITE-ProRule" id="PRU00042"/>
    </source>
</evidence>
<dbReference type="PANTHER" id="PTHR19818:SF139">
    <property type="entry name" value="PAIR-RULE PROTEIN ODD-PAIRED"/>
    <property type="match status" value="1"/>
</dbReference>
<dbReference type="GO" id="GO:0010557">
    <property type="term" value="P:positive regulation of macromolecule biosynthetic process"/>
    <property type="evidence" value="ECO:0007669"/>
    <property type="project" value="UniProtKB-ARBA"/>
</dbReference>
<proteinExistence type="predicted"/>
<sequence>MAFPFAPLRCLWHDCPSPGPFATDEALFEHLKATHTPALDDDAPFVCRWFGCGHSSSAAQPRIFHLSLMLPAQATRTTAQRTPARRTYPALAPGTDSACRYEWAGCTAAAFPDAPALRGHIEEAHARGVRTGTRSHLPAWYKPVACSTCDRTFATTAGLARHTAARHPAVMTAAADPDDGSGDSESESQSECRCEWAGCDGRLFADAPKLLAHIKEAHTRGQARCAWAGCGHRFFAGTALSHLWSHLPAWYTPFACPVCGRACRSLGGLARHLAAHPTAEPDGYAPDSTHATLLPDDEPAAKRRRLEPHSPDDSESELDIVFDAPLTPKLETHECSDEIAIAVAEIVDSPVWALAAQLPAAKTTPRSEAQVVSVEDGNDREYCITKERPRVEGVPRGGSYVFSSSPWYPTVGERLRGQLGRRFDTEARRRTRRRR</sequence>
<feature type="domain" description="C2H2-type" evidence="6">
    <location>
        <begin position="254"/>
        <end position="281"/>
    </location>
</feature>
<dbReference type="InterPro" id="IPR050329">
    <property type="entry name" value="GLI_C2H2-zinc-finger"/>
</dbReference>
<keyword evidence="8" id="KW-1185">Reference proteome</keyword>
<dbReference type="PROSITE" id="PS00028">
    <property type="entry name" value="ZINC_FINGER_C2H2_1"/>
    <property type="match status" value="2"/>
</dbReference>
<dbReference type="EMBL" id="JH687770">
    <property type="protein sequence ID" value="EJD44533.1"/>
    <property type="molecule type" value="Genomic_DNA"/>
</dbReference>
<keyword evidence="1" id="KW-0479">Metal-binding</keyword>
<dbReference type="KEGG" id="adl:AURDEDRAFT_125117"/>
<keyword evidence="2" id="KW-0677">Repeat</keyword>
<dbReference type="OrthoDB" id="3214149at2759"/>
<evidence type="ECO:0000256" key="1">
    <source>
        <dbReference type="ARBA" id="ARBA00022723"/>
    </source>
</evidence>
<evidence type="ECO:0000259" key="6">
    <source>
        <dbReference type="PROSITE" id="PS50157"/>
    </source>
</evidence>
<feature type="domain" description="C2H2-type" evidence="6">
    <location>
        <begin position="144"/>
        <end position="167"/>
    </location>
</feature>
<dbReference type="Pfam" id="PF00096">
    <property type="entry name" value="zf-C2H2"/>
    <property type="match status" value="1"/>
</dbReference>
<evidence type="ECO:0000256" key="4">
    <source>
        <dbReference type="ARBA" id="ARBA00022833"/>
    </source>
</evidence>
<evidence type="ECO:0000313" key="7">
    <source>
        <dbReference type="EMBL" id="EJD44533.1"/>
    </source>
</evidence>
<dbReference type="SMART" id="SM00355">
    <property type="entry name" value="ZnF_C2H2"/>
    <property type="match status" value="5"/>
</dbReference>
<dbReference type="GO" id="GO:0008270">
    <property type="term" value="F:zinc ion binding"/>
    <property type="evidence" value="ECO:0007669"/>
    <property type="project" value="UniProtKB-KW"/>
</dbReference>
<dbReference type="GO" id="GO:0005634">
    <property type="term" value="C:nucleus"/>
    <property type="evidence" value="ECO:0007669"/>
    <property type="project" value="UniProtKB-ARBA"/>
</dbReference>
<dbReference type="Gene3D" id="3.30.160.60">
    <property type="entry name" value="Classic Zinc Finger"/>
    <property type="match status" value="1"/>
</dbReference>
<dbReference type="Proteomes" id="UP000006514">
    <property type="component" value="Unassembled WGS sequence"/>
</dbReference>
<evidence type="ECO:0000256" key="3">
    <source>
        <dbReference type="ARBA" id="ARBA00022771"/>
    </source>
</evidence>
<keyword evidence="3 5" id="KW-0863">Zinc-finger</keyword>